<keyword evidence="8" id="KW-0675">Receptor</keyword>
<keyword evidence="4 10" id="KW-1134">Transmembrane beta strand</keyword>
<keyword evidence="5 10" id="KW-0812">Transmembrane</keyword>
<dbReference type="Gene3D" id="2.170.130.10">
    <property type="entry name" value="TonB-dependent receptor, plug domain"/>
    <property type="match status" value="1"/>
</dbReference>
<evidence type="ECO:0000256" key="9">
    <source>
        <dbReference type="ARBA" id="ARBA00023237"/>
    </source>
</evidence>
<dbReference type="InterPro" id="IPR012910">
    <property type="entry name" value="Plug_dom"/>
</dbReference>
<keyword evidence="6 11" id="KW-0798">TonB box</keyword>
<accession>A0ABQ5YWJ9</accession>
<dbReference type="EMBL" id="BSOJ01000032">
    <property type="protein sequence ID" value="GLR27596.1"/>
    <property type="molecule type" value="Genomic_DNA"/>
</dbReference>
<evidence type="ECO:0000313" key="16">
    <source>
        <dbReference type="Proteomes" id="UP001156664"/>
    </source>
</evidence>
<dbReference type="SUPFAM" id="SSF56935">
    <property type="entry name" value="Porins"/>
    <property type="match status" value="1"/>
</dbReference>
<evidence type="ECO:0000259" key="13">
    <source>
        <dbReference type="Pfam" id="PF00593"/>
    </source>
</evidence>
<evidence type="ECO:0000256" key="12">
    <source>
        <dbReference type="SAM" id="SignalP"/>
    </source>
</evidence>
<keyword evidence="12" id="KW-0732">Signal</keyword>
<keyword evidence="16" id="KW-1185">Reference proteome</keyword>
<evidence type="ECO:0000256" key="7">
    <source>
        <dbReference type="ARBA" id="ARBA00023136"/>
    </source>
</evidence>
<dbReference type="PANTHER" id="PTHR30069:SF39">
    <property type="entry name" value="BLL6183 PROTEIN"/>
    <property type="match status" value="1"/>
</dbReference>
<evidence type="ECO:0000313" key="15">
    <source>
        <dbReference type="EMBL" id="GLR27596.1"/>
    </source>
</evidence>
<dbReference type="Gene3D" id="2.40.170.20">
    <property type="entry name" value="TonB-dependent receptor, beta-barrel domain"/>
    <property type="match status" value="1"/>
</dbReference>
<dbReference type="InterPro" id="IPR000531">
    <property type="entry name" value="Beta-barrel_TonB"/>
</dbReference>
<comment type="similarity">
    <text evidence="2 10 11">Belongs to the TonB-dependent receptor family.</text>
</comment>
<evidence type="ECO:0000256" key="2">
    <source>
        <dbReference type="ARBA" id="ARBA00009810"/>
    </source>
</evidence>
<dbReference type="InterPro" id="IPR039426">
    <property type="entry name" value="TonB-dep_rcpt-like"/>
</dbReference>
<comment type="caution">
    <text evidence="15">The sequence shown here is derived from an EMBL/GenBank/DDBJ whole genome shotgun (WGS) entry which is preliminary data.</text>
</comment>
<dbReference type="Proteomes" id="UP001156664">
    <property type="component" value="Unassembled WGS sequence"/>
</dbReference>
<feature type="domain" description="TonB-dependent receptor-like beta-barrel" evidence="13">
    <location>
        <begin position="228"/>
        <end position="721"/>
    </location>
</feature>
<evidence type="ECO:0000256" key="4">
    <source>
        <dbReference type="ARBA" id="ARBA00022452"/>
    </source>
</evidence>
<dbReference type="InterPro" id="IPR036942">
    <property type="entry name" value="Beta-barrel_TonB_sf"/>
</dbReference>
<evidence type="ECO:0000256" key="1">
    <source>
        <dbReference type="ARBA" id="ARBA00004571"/>
    </source>
</evidence>
<proteinExistence type="inferred from homology"/>
<dbReference type="Pfam" id="PF07715">
    <property type="entry name" value="Plug"/>
    <property type="match status" value="1"/>
</dbReference>
<dbReference type="Pfam" id="PF00593">
    <property type="entry name" value="TonB_dep_Rec_b-barrel"/>
    <property type="match status" value="1"/>
</dbReference>
<protein>
    <submittedName>
        <fullName evidence="15">Membrane protein</fullName>
    </submittedName>
</protein>
<comment type="subcellular location">
    <subcellularLocation>
        <location evidence="1 10">Cell outer membrane</location>
        <topology evidence="1 10">Multi-pass membrane protein</topology>
    </subcellularLocation>
</comment>
<organism evidence="15 16">
    <name type="scientific">Limnobacter litoralis</name>
    <dbReference type="NCBI Taxonomy" id="481366"/>
    <lineage>
        <taxon>Bacteria</taxon>
        <taxon>Pseudomonadati</taxon>
        <taxon>Pseudomonadota</taxon>
        <taxon>Betaproteobacteria</taxon>
        <taxon>Burkholderiales</taxon>
        <taxon>Burkholderiaceae</taxon>
        <taxon>Limnobacter</taxon>
    </lineage>
</organism>
<evidence type="ECO:0000256" key="3">
    <source>
        <dbReference type="ARBA" id="ARBA00022448"/>
    </source>
</evidence>
<evidence type="ECO:0000256" key="5">
    <source>
        <dbReference type="ARBA" id="ARBA00022692"/>
    </source>
</evidence>
<evidence type="ECO:0000256" key="8">
    <source>
        <dbReference type="ARBA" id="ARBA00023170"/>
    </source>
</evidence>
<evidence type="ECO:0000256" key="10">
    <source>
        <dbReference type="PROSITE-ProRule" id="PRU01360"/>
    </source>
</evidence>
<evidence type="ECO:0000256" key="6">
    <source>
        <dbReference type="ARBA" id="ARBA00023077"/>
    </source>
</evidence>
<feature type="signal peptide" evidence="12">
    <location>
        <begin position="1"/>
        <end position="30"/>
    </location>
</feature>
<dbReference type="PROSITE" id="PS52016">
    <property type="entry name" value="TONB_DEPENDENT_REC_3"/>
    <property type="match status" value="1"/>
</dbReference>
<feature type="domain" description="TonB-dependent receptor plug" evidence="14">
    <location>
        <begin position="53"/>
        <end position="166"/>
    </location>
</feature>
<evidence type="ECO:0000259" key="14">
    <source>
        <dbReference type="Pfam" id="PF07715"/>
    </source>
</evidence>
<sequence length="771" mass="82853">MIIRTTKNPRLKCATAATAALLCGIPLAHSADGQLGDITVISSTPLPGLGVAKDSVPAPVQTLNSKAIENTNASSVTDILNDKLGSVYINDIQNNAYQPDLNYRGFTASPLLGTPQGLSVYMDGVRLNQPFGDVVSFDLIPKAALESITLVPGSNPVYGLNTLGGAVSIRTKDGRSAPGTSIELTGGNRSAWGLEFEHGGSDNTRGLNWYLTANQEGDNGWRPYSPSDIKQLFGKLGWANDSTDMSLTLSLADNSLSGNALQEYRLMQRDYASVYTTPDITNNRAVFVNLAGTHFLNDYWSLEGNLYYRKIKTNTYNGDLGDPTGVPTPVDCMTNPSTANCSALINRTNTDQDNTGASLQLSSNQAVWTLPNVVTYGVAVDTSTVRFGQTSQLAYLNADRSVTSVPAFNPANQVGLTGSMRTYSLYATDTLTLSKQWYLTGSGRFNRTHVSTSDLLNPGGGPGSLDGDHNFSRFNPAVGVSYKPSNTLNWYAGYNEGSRAPSVIELGCADSNNPCTLPNSLGGDPPLKQVVTKTKELGVRGQTPGGFHWSANVFRADNYDDLLFVASPTTQGQGYFKNFGQTRRQGLELGLDKSYSQLAWKANYTFLDATYQSSDTLTGGANSTQDANGNITVNPGNHIPLVPRHVFKLNTSWKVNSVFRTGLDMIAIGRSYARGNENNQHQADGVNFLGSGEVPGYAIFNLNANYDVHKNVELWAKVTNLFDRHYSTSGLLGATGFDPNGTYLGANTVNSTFYGPGAPRSFWVGVKIAVD</sequence>
<evidence type="ECO:0000256" key="11">
    <source>
        <dbReference type="RuleBase" id="RU003357"/>
    </source>
</evidence>
<dbReference type="RefSeq" id="WP_284282428.1">
    <property type="nucleotide sequence ID" value="NZ_BSOJ01000032.1"/>
</dbReference>
<dbReference type="PANTHER" id="PTHR30069">
    <property type="entry name" value="TONB-DEPENDENT OUTER MEMBRANE RECEPTOR"/>
    <property type="match status" value="1"/>
</dbReference>
<keyword evidence="3 10" id="KW-0813">Transport</keyword>
<keyword evidence="9 10" id="KW-0998">Cell outer membrane</keyword>
<name>A0ABQ5YWJ9_9BURK</name>
<dbReference type="InterPro" id="IPR037066">
    <property type="entry name" value="Plug_dom_sf"/>
</dbReference>
<reference evidence="16" key="1">
    <citation type="journal article" date="2019" name="Int. J. Syst. Evol. Microbiol.">
        <title>The Global Catalogue of Microorganisms (GCM) 10K type strain sequencing project: providing services to taxonomists for standard genome sequencing and annotation.</title>
        <authorList>
            <consortium name="The Broad Institute Genomics Platform"/>
            <consortium name="The Broad Institute Genome Sequencing Center for Infectious Disease"/>
            <person name="Wu L."/>
            <person name="Ma J."/>
        </authorList>
    </citation>
    <scope>NUCLEOTIDE SEQUENCE [LARGE SCALE GENOMIC DNA]</scope>
    <source>
        <strain evidence="16">NBRC 105857</strain>
    </source>
</reference>
<feature type="chain" id="PRO_5047401242" evidence="12">
    <location>
        <begin position="31"/>
        <end position="771"/>
    </location>
</feature>
<gene>
    <name evidence="15" type="ORF">GCM10007875_26870</name>
</gene>
<keyword evidence="7 10" id="KW-0472">Membrane</keyword>